<dbReference type="AlphaFoldDB" id="A0A4R6HB94"/>
<dbReference type="SUPFAM" id="SSF53633">
    <property type="entry name" value="Carbamate kinase-like"/>
    <property type="match status" value="1"/>
</dbReference>
<accession>A0A4R6HB94</accession>
<comment type="caution">
    <text evidence="1">The sequence shown here is derived from an EMBL/GenBank/DDBJ whole genome shotgun (WGS) entry which is preliminary data.</text>
</comment>
<evidence type="ECO:0000313" key="1">
    <source>
        <dbReference type="EMBL" id="TDO05652.1"/>
    </source>
</evidence>
<proteinExistence type="predicted"/>
<sequence>MRDLNYNNVRVKNADTIAAEAAVAFSEHFEVELVYCFEKPGVLEDADDDASVLSSLTYEMFKGLQESGAIHAGMIPKLDTSFNAIKR</sequence>
<reference evidence="1 2" key="1">
    <citation type="submission" date="2019-03" db="EMBL/GenBank/DDBJ databases">
        <title>Freshwater and sediment microbial communities from various areas in North America, analyzing microbe dynamics in response to fracking.</title>
        <authorList>
            <person name="Lamendella R."/>
        </authorList>
    </citation>
    <scope>NUCLEOTIDE SEQUENCE [LARGE SCALE GENOMIC DNA]</scope>
    <source>
        <strain evidence="1 2">114D</strain>
    </source>
</reference>
<dbReference type="Proteomes" id="UP000294848">
    <property type="component" value="Unassembled WGS sequence"/>
</dbReference>
<gene>
    <name evidence="1" type="ORF">DET52_1011016</name>
</gene>
<organism evidence="1 2">
    <name type="scientific">Sunxiuqinia elliptica</name>
    <dbReference type="NCBI Taxonomy" id="655355"/>
    <lineage>
        <taxon>Bacteria</taxon>
        <taxon>Pseudomonadati</taxon>
        <taxon>Bacteroidota</taxon>
        <taxon>Bacteroidia</taxon>
        <taxon>Marinilabiliales</taxon>
        <taxon>Prolixibacteraceae</taxon>
        <taxon>Sunxiuqinia</taxon>
    </lineage>
</organism>
<dbReference type="Gene3D" id="3.40.1160.10">
    <property type="entry name" value="Acetylglutamate kinase-like"/>
    <property type="match status" value="1"/>
</dbReference>
<name>A0A4R6HB94_9BACT</name>
<dbReference type="InterPro" id="IPR036393">
    <property type="entry name" value="AceGlu_kinase-like_sf"/>
</dbReference>
<evidence type="ECO:0008006" key="3">
    <source>
        <dbReference type="Google" id="ProtNLM"/>
    </source>
</evidence>
<evidence type="ECO:0000313" key="2">
    <source>
        <dbReference type="Proteomes" id="UP000294848"/>
    </source>
</evidence>
<dbReference type="EMBL" id="SNWI01000001">
    <property type="protein sequence ID" value="TDO05652.1"/>
    <property type="molecule type" value="Genomic_DNA"/>
</dbReference>
<protein>
    <recommendedName>
        <fullName evidence="3">Acetylglutamate kinase</fullName>
    </recommendedName>
</protein>